<dbReference type="EMBL" id="JAMRYU010000001">
    <property type="protein sequence ID" value="MDC4238867.1"/>
    <property type="molecule type" value="Genomic_DNA"/>
</dbReference>
<organism evidence="3 4">
    <name type="scientific">Clostridium tertium</name>
    <dbReference type="NCBI Taxonomy" id="1559"/>
    <lineage>
        <taxon>Bacteria</taxon>
        <taxon>Bacillati</taxon>
        <taxon>Bacillota</taxon>
        <taxon>Clostridia</taxon>
        <taxon>Eubacteriales</taxon>
        <taxon>Clostridiaceae</taxon>
        <taxon>Clostridium</taxon>
    </lineage>
</organism>
<keyword evidence="4" id="KW-1185">Reference proteome</keyword>
<dbReference type="PANTHER" id="PTHR43567:SF5">
    <property type="entry name" value="HYPOTHETICAL CYTOSOLIC PROTEIN"/>
    <property type="match status" value="1"/>
</dbReference>
<dbReference type="Gene3D" id="2.30.110.10">
    <property type="entry name" value="Electron Transport, Fmn-binding Protein, Chain A"/>
    <property type="match status" value="1"/>
</dbReference>
<protein>
    <submittedName>
        <fullName evidence="3">Flavin reductase</fullName>
    </submittedName>
</protein>
<comment type="caution">
    <text evidence="3">The sequence shown here is derived from an EMBL/GenBank/DDBJ whole genome shotgun (WGS) entry which is preliminary data.</text>
</comment>
<dbReference type="PANTHER" id="PTHR43567">
    <property type="entry name" value="FLAVOREDOXIN-RELATED-RELATED"/>
    <property type="match status" value="1"/>
</dbReference>
<comment type="similarity">
    <text evidence="1">Belongs to the flavoredoxin family.</text>
</comment>
<sequence>MSNFREIKPEDLNESAFKLIGHDWMLITAEKENKINTMTASWGNFGIMWGKNVVSIVLRPQRFTKEFIDASSTFSLTFFDKSYKKDLSYLGTVSGRNEDKLSKTNLTVTYIDTTPAFEESKLTIICKKLYAQELDPQCFIEKNIDKQFYPEKDYHTLYIAEVEKILIRE</sequence>
<dbReference type="InterPro" id="IPR012349">
    <property type="entry name" value="Split_barrel_FMN-bd"/>
</dbReference>
<dbReference type="GO" id="GO:0010181">
    <property type="term" value="F:FMN binding"/>
    <property type="evidence" value="ECO:0007669"/>
    <property type="project" value="InterPro"/>
</dbReference>
<evidence type="ECO:0000313" key="3">
    <source>
        <dbReference type="EMBL" id="MDC4238867.1"/>
    </source>
</evidence>
<evidence type="ECO:0000313" key="4">
    <source>
        <dbReference type="Proteomes" id="UP001141183"/>
    </source>
</evidence>
<dbReference type="GO" id="GO:0016646">
    <property type="term" value="F:oxidoreductase activity, acting on the CH-NH group of donors, NAD or NADP as acceptor"/>
    <property type="evidence" value="ECO:0007669"/>
    <property type="project" value="UniProtKB-ARBA"/>
</dbReference>
<dbReference type="Pfam" id="PF01613">
    <property type="entry name" value="Flavin_Reduct"/>
    <property type="match status" value="1"/>
</dbReference>
<dbReference type="Proteomes" id="UP001141183">
    <property type="component" value="Unassembled WGS sequence"/>
</dbReference>
<dbReference type="InterPro" id="IPR002563">
    <property type="entry name" value="Flavin_Rdtase-like_dom"/>
</dbReference>
<name>A0A9X4AZJ4_9CLOT</name>
<evidence type="ECO:0000259" key="2">
    <source>
        <dbReference type="Pfam" id="PF01613"/>
    </source>
</evidence>
<dbReference type="InterPro" id="IPR052174">
    <property type="entry name" value="Flavoredoxin"/>
</dbReference>
<dbReference type="AlphaFoldDB" id="A0A9X4AZJ4"/>
<gene>
    <name evidence="3" type="ORF">NE398_01620</name>
</gene>
<proteinExistence type="inferred from homology"/>
<accession>A0A9X4AZJ4</accession>
<dbReference type="SUPFAM" id="SSF50475">
    <property type="entry name" value="FMN-binding split barrel"/>
    <property type="match status" value="1"/>
</dbReference>
<feature type="domain" description="Flavin reductase like" evidence="2">
    <location>
        <begin position="24"/>
        <end position="168"/>
    </location>
</feature>
<reference evidence="3" key="1">
    <citation type="submission" date="2022-05" db="EMBL/GenBank/DDBJ databases">
        <title>Draft genome sequence of Clostridium tertium strain CP3 isolated from Peru.</title>
        <authorList>
            <person name="Hurtado R."/>
            <person name="Lima L."/>
            <person name="Sousa T."/>
            <person name="Jaiswal A.K."/>
            <person name="Tiwari S."/>
            <person name="Maturrano L."/>
            <person name="Brenig B."/>
            <person name="Azevedo V."/>
        </authorList>
    </citation>
    <scope>NUCLEOTIDE SEQUENCE</scope>
    <source>
        <strain evidence="3">CP3</strain>
    </source>
</reference>
<dbReference type="RefSeq" id="WP_008679946.1">
    <property type="nucleotide sequence ID" value="NZ_CABKOG010000003.1"/>
</dbReference>
<evidence type="ECO:0000256" key="1">
    <source>
        <dbReference type="ARBA" id="ARBA00038054"/>
    </source>
</evidence>